<name>A0A4Y7R990_9FIRM</name>
<keyword evidence="8" id="KW-0411">Iron-sulfur</keyword>
<evidence type="ECO:0000256" key="8">
    <source>
        <dbReference type="ARBA" id="ARBA00023014"/>
    </source>
</evidence>
<dbReference type="NCBIfam" id="TIGR01409">
    <property type="entry name" value="TAT_signal_seq"/>
    <property type="match status" value="1"/>
</dbReference>
<evidence type="ECO:0000256" key="6">
    <source>
        <dbReference type="ARBA" id="ARBA00023002"/>
    </source>
</evidence>
<organism evidence="10 11">
    <name type="scientific">Pelotomaculum schinkii</name>
    <dbReference type="NCBI Taxonomy" id="78350"/>
    <lineage>
        <taxon>Bacteria</taxon>
        <taxon>Bacillati</taxon>
        <taxon>Bacillota</taxon>
        <taxon>Clostridia</taxon>
        <taxon>Eubacteriales</taxon>
        <taxon>Desulfotomaculaceae</taxon>
        <taxon>Pelotomaculum</taxon>
    </lineage>
</organism>
<dbReference type="Gene3D" id="3.40.50.740">
    <property type="match status" value="1"/>
</dbReference>
<keyword evidence="4" id="KW-0004">4Fe-4S</keyword>
<keyword evidence="6 10" id="KW-0560">Oxidoreductase</keyword>
<dbReference type="GO" id="GO:0051539">
    <property type="term" value="F:4 iron, 4 sulfur cluster binding"/>
    <property type="evidence" value="ECO:0007669"/>
    <property type="project" value="UniProtKB-KW"/>
</dbReference>
<dbReference type="PROSITE" id="PS51318">
    <property type="entry name" value="TAT"/>
    <property type="match status" value="1"/>
</dbReference>
<feature type="domain" description="4Fe-4S Mo/W bis-MGD-type" evidence="9">
    <location>
        <begin position="54"/>
        <end position="111"/>
    </location>
</feature>
<protein>
    <submittedName>
        <fullName evidence="10">Formate dehydrogenase subunit alpha</fullName>
        <ecNumber evidence="10">1.17.1.9</ecNumber>
    </submittedName>
</protein>
<dbReference type="GO" id="GO:0008863">
    <property type="term" value="F:formate dehydrogenase (NAD+) activity"/>
    <property type="evidence" value="ECO:0007669"/>
    <property type="project" value="UniProtKB-EC"/>
</dbReference>
<comment type="caution">
    <text evidence="10">The sequence shown here is derived from an EMBL/GenBank/DDBJ whole genome shotgun (WGS) entry which is preliminary data.</text>
</comment>
<evidence type="ECO:0000256" key="1">
    <source>
        <dbReference type="ARBA" id="ARBA00001966"/>
    </source>
</evidence>
<comment type="cofactor">
    <cofactor evidence="1">
        <name>[4Fe-4S] cluster</name>
        <dbReference type="ChEBI" id="CHEBI:49883"/>
    </cofactor>
</comment>
<dbReference type="GO" id="GO:0030151">
    <property type="term" value="F:molybdenum ion binding"/>
    <property type="evidence" value="ECO:0007669"/>
    <property type="project" value="TreeGrafter"/>
</dbReference>
<dbReference type="AlphaFoldDB" id="A0A4Y7R990"/>
<evidence type="ECO:0000259" key="9">
    <source>
        <dbReference type="PROSITE" id="PS51669"/>
    </source>
</evidence>
<proteinExistence type="inferred from homology"/>
<evidence type="ECO:0000256" key="3">
    <source>
        <dbReference type="ARBA" id="ARBA00010312"/>
    </source>
</evidence>
<gene>
    <name evidence="10" type="primary">fdhA_1</name>
    <name evidence="10" type="ORF">Psch_02251</name>
</gene>
<dbReference type="InterPro" id="IPR027467">
    <property type="entry name" value="MopterinOxRdtase_cofactor_BS"/>
</dbReference>
<dbReference type="GO" id="GO:0009055">
    <property type="term" value="F:electron transfer activity"/>
    <property type="evidence" value="ECO:0007669"/>
    <property type="project" value="TreeGrafter"/>
</dbReference>
<evidence type="ECO:0000256" key="5">
    <source>
        <dbReference type="ARBA" id="ARBA00022723"/>
    </source>
</evidence>
<reference evidence="10 11" key="1">
    <citation type="journal article" date="2018" name="Environ. Microbiol.">
        <title>Novel energy conservation strategies and behaviour of Pelotomaculum schinkii driving syntrophic propionate catabolism.</title>
        <authorList>
            <person name="Hidalgo-Ahumada C.A.P."/>
            <person name="Nobu M.K."/>
            <person name="Narihiro T."/>
            <person name="Tamaki H."/>
            <person name="Liu W.T."/>
            <person name="Kamagata Y."/>
            <person name="Stams A.J.M."/>
            <person name="Imachi H."/>
            <person name="Sousa D.Z."/>
        </authorList>
    </citation>
    <scope>NUCLEOTIDE SEQUENCE [LARGE SCALE GENOMIC DNA]</scope>
    <source>
        <strain evidence="10 11">HH</strain>
    </source>
</reference>
<dbReference type="GO" id="GO:0030313">
    <property type="term" value="C:cell envelope"/>
    <property type="evidence" value="ECO:0007669"/>
    <property type="project" value="UniProtKB-SubCell"/>
</dbReference>
<evidence type="ECO:0000313" key="10">
    <source>
        <dbReference type="EMBL" id="TEB05210.1"/>
    </source>
</evidence>
<dbReference type="PANTHER" id="PTHR43598:SF1">
    <property type="entry name" value="FORMATE DEHYDROGENASE-O MAJOR SUBUNIT"/>
    <property type="match status" value="1"/>
</dbReference>
<dbReference type="EC" id="1.17.1.9" evidence="10"/>
<comment type="similarity">
    <text evidence="3">Belongs to the prokaryotic molybdopterin-containing oxidoreductase family.</text>
</comment>
<evidence type="ECO:0000256" key="4">
    <source>
        <dbReference type="ARBA" id="ARBA00022485"/>
    </source>
</evidence>
<dbReference type="Proteomes" id="UP000298324">
    <property type="component" value="Unassembled WGS sequence"/>
</dbReference>
<dbReference type="InterPro" id="IPR019546">
    <property type="entry name" value="TAT_signal_bac_arc"/>
</dbReference>
<evidence type="ECO:0000256" key="7">
    <source>
        <dbReference type="ARBA" id="ARBA00023004"/>
    </source>
</evidence>
<dbReference type="PROSITE" id="PS51669">
    <property type="entry name" value="4FE4S_MOW_BIS_MGD"/>
    <property type="match status" value="1"/>
</dbReference>
<keyword evidence="5" id="KW-0479">Metal-binding</keyword>
<dbReference type="PANTHER" id="PTHR43598">
    <property type="entry name" value="TUNGSTEN-CONTAINING FORMYLMETHANOFURAN DEHYDROGENASE 2 SUBUNIT B"/>
    <property type="match status" value="1"/>
</dbReference>
<dbReference type="GO" id="GO:0009061">
    <property type="term" value="P:anaerobic respiration"/>
    <property type="evidence" value="ECO:0007669"/>
    <property type="project" value="TreeGrafter"/>
</dbReference>
<dbReference type="PROSITE" id="PS00551">
    <property type="entry name" value="MOLYBDOPTERIN_PROK_1"/>
    <property type="match status" value="1"/>
</dbReference>
<dbReference type="Gene3D" id="2.20.25.90">
    <property type="entry name" value="ADC-like domains"/>
    <property type="match status" value="1"/>
</dbReference>
<dbReference type="EMBL" id="QFGA01000002">
    <property type="protein sequence ID" value="TEB05210.1"/>
    <property type="molecule type" value="Genomic_DNA"/>
</dbReference>
<dbReference type="SMART" id="SM00926">
    <property type="entry name" value="Molybdop_Fe4S4"/>
    <property type="match status" value="1"/>
</dbReference>
<dbReference type="Pfam" id="PF04879">
    <property type="entry name" value="Molybdop_Fe4S4"/>
    <property type="match status" value="1"/>
</dbReference>
<accession>A0A4Y7R990</accession>
<keyword evidence="7" id="KW-0408">Iron</keyword>
<comment type="subcellular location">
    <subcellularLocation>
        <location evidence="2">Cell envelope</location>
    </subcellularLocation>
</comment>
<dbReference type="InterPro" id="IPR006311">
    <property type="entry name" value="TAT_signal"/>
</dbReference>
<dbReference type="InterPro" id="IPR006963">
    <property type="entry name" value="Mopterin_OxRdtase_4Fe-4S_dom"/>
</dbReference>
<keyword evidence="11" id="KW-1185">Reference proteome</keyword>
<evidence type="ECO:0000313" key="11">
    <source>
        <dbReference type="Proteomes" id="UP000298324"/>
    </source>
</evidence>
<dbReference type="SUPFAM" id="SSF53706">
    <property type="entry name" value="Formate dehydrogenase/DMSO reductase, domains 1-3"/>
    <property type="match status" value="1"/>
</dbReference>
<sequence>MKQKISRRDFLKILGIGTAGSALLNGVTAVPALASTAEDKLPTFALGEFKLAKAKETPSVCAFCGVGCGLIVYSNEEGRVLNIEGDPDNPNNEGTMCCKGIALGDANTIIDPKSRKRTVNDRRIMDVLYRAPGGTKWEKKDWEWALSEIAKRVKNTRDAAFEEKDANGVTVNRTQAIAHIGSASCDNEENYLFQKMMRSLGVINIDHHARL</sequence>
<evidence type="ECO:0000256" key="2">
    <source>
        <dbReference type="ARBA" id="ARBA00004196"/>
    </source>
</evidence>